<evidence type="ECO:0000313" key="8">
    <source>
        <dbReference type="EMBL" id="MBA8888887.1"/>
    </source>
</evidence>
<evidence type="ECO:0000256" key="3">
    <source>
        <dbReference type="ARBA" id="ARBA00023125"/>
    </source>
</evidence>
<dbReference type="Gene3D" id="3.30.160.390">
    <property type="entry name" value="Integrase, DNA-binding domain"/>
    <property type="match status" value="1"/>
</dbReference>
<evidence type="ECO:0000259" key="6">
    <source>
        <dbReference type="PROSITE" id="PS51898"/>
    </source>
</evidence>
<dbReference type="Proteomes" id="UP000550401">
    <property type="component" value="Unassembled WGS sequence"/>
</dbReference>
<dbReference type="Pfam" id="PF13356">
    <property type="entry name" value="Arm-DNA-bind_3"/>
    <property type="match status" value="1"/>
</dbReference>
<dbReference type="EMBL" id="JACGXL010000005">
    <property type="protein sequence ID" value="MBA8888887.1"/>
    <property type="molecule type" value="Genomic_DNA"/>
</dbReference>
<dbReference type="InterPro" id="IPR010998">
    <property type="entry name" value="Integrase_recombinase_N"/>
</dbReference>
<evidence type="ECO:0000256" key="2">
    <source>
        <dbReference type="ARBA" id="ARBA00022908"/>
    </source>
</evidence>
<comment type="similarity">
    <text evidence="1">Belongs to the 'phage' integrase family.</text>
</comment>
<keyword evidence="9" id="KW-1185">Reference proteome</keyword>
<dbReference type="PANTHER" id="PTHR30629:SF2">
    <property type="entry name" value="PROPHAGE INTEGRASE INTS-RELATED"/>
    <property type="match status" value="1"/>
</dbReference>
<protein>
    <submittedName>
        <fullName evidence="8">Integrase</fullName>
    </submittedName>
</protein>
<feature type="domain" description="Core-binding (CB)" evidence="7">
    <location>
        <begin position="83"/>
        <end position="170"/>
    </location>
</feature>
<proteinExistence type="inferred from homology"/>
<dbReference type="GO" id="GO:0015074">
    <property type="term" value="P:DNA integration"/>
    <property type="evidence" value="ECO:0007669"/>
    <property type="project" value="UniProtKB-KW"/>
</dbReference>
<dbReference type="CDD" id="cd00796">
    <property type="entry name" value="INT_Rci_Hp1_C"/>
    <property type="match status" value="1"/>
</dbReference>
<accession>A0A839EW95</accession>
<dbReference type="InterPro" id="IPR013762">
    <property type="entry name" value="Integrase-like_cat_sf"/>
</dbReference>
<gene>
    <name evidence="8" type="ORF">FHW12_003123</name>
</gene>
<dbReference type="Gene3D" id="1.10.150.130">
    <property type="match status" value="1"/>
</dbReference>
<evidence type="ECO:0000256" key="5">
    <source>
        <dbReference type="PROSITE-ProRule" id="PRU01248"/>
    </source>
</evidence>
<dbReference type="AlphaFoldDB" id="A0A839EW95"/>
<name>A0A839EW95_9GAMM</name>
<feature type="domain" description="Tyr recombinase" evidence="6">
    <location>
        <begin position="192"/>
        <end position="370"/>
    </location>
</feature>
<organism evidence="8 9">
    <name type="scientific">Dokdonella fugitiva</name>
    <dbReference type="NCBI Taxonomy" id="328517"/>
    <lineage>
        <taxon>Bacteria</taxon>
        <taxon>Pseudomonadati</taxon>
        <taxon>Pseudomonadota</taxon>
        <taxon>Gammaproteobacteria</taxon>
        <taxon>Lysobacterales</taxon>
        <taxon>Rhodanobacteraceae</taxon>
        <taxon>Dokdonella</taxon>
    </lineage>
</organism>
<keyword evidence="4" id="KW-0233">DNA recombination</keyword>
<dbReference type="InterPro" id="IPR025166">
    <property type="entry name" value="Integrase_DNA_bind_dom"/>
</dbReference>
<dbReference type="InterPro" id="IPR002104">
    <property type="entry name" value="Integrase_catalytic"/>
</dbReference>
<dbReference type="PROSITE" id="PS51898">
    <property type="entry name" value="TYR_RECOMBINASE"/>
    <property type="match status" value="1"/>
</dbReference>
<dbReference type="Pfam" id="PF00589">
    <property type="entry name" value="Phage_integrase"/>
    <property type="match status" value="1"/>
</dbReference>
<sequence length="377" mass="41635">MPAIRRQTLTKADVESAKPRESAYRLWDAKVPGLCLRVLPSGVKTFEAHVARGVSRRLGRFPVLTLEAARTKAIAALANPEAPAKPPKVETFAEFLDERYGPWVKAERKAGAATLASIKATFADSLTKPLSAITAWQIERFKADRLRAGIKPATVNRDLVRIRAALSKAVEWGMLPEHPLRTVKRAKGADDSRTRYLTAVEEKRLREALGALRLKRREHLVPLVLVAMNTGLRRGELFGLRWGDVSLDRAQLTVSAATSKGQIARHVPLNSEALETLVAWKPKGAKADDLVFAGAEGGRLTNVNKSWAHLVDQAKLDDFRFHDLRHHFASRLVMAGVDLNTVRELLGHTDIKMTLRYSHLAPEHKANAVAKLVGARG</sequence>
<dbReference type="RefSeq" id="WP_182531930.1">
    <property type="nucleotide sequence ID" value="NZ_JACGXL010000005.1"/>
</dbReference>
<evidence type="ECO:0000259" key="7">
    <source>
        <dbReference type="PROSITE" id="PS51900"/>
    </source>
</evidence>
<reference evidence="8 9" key="1">
    <citation type="submission" date="2020-07" db="EMBL/GenBank/DDBJ databases">
        <title>Genomic Encyclopedia of Type Strains, Phase IV (KMG-V): Genome sequencing to study the core and pangenomes of soil and plant-associated prokaryotes.</title>
        <authorList>
            <person name="Whitman W."/>
        </authorList>
    </citation>
    <scope>NUCLEOTIDE SEQUENCE [LARGE SCALE GENOMIC DNA]</scope>
    <source>
        <strain evidence="8 9">RH2WT43</strain>
    </source>
</reference>
<dbReference type="PROSITE" id="PS51900">
    <property type="entry name" value="CB"/>
    <property type="match status" value="1"/>
</dbReference>
<dbReference type="InterPro" id="IPR050808">
    <property type="entry name" value="Phage_Integrase"/>
</dbReference>
<evidence type="ECO:0000256" key="4">
    <source>
        <dbReference type="ARBA" id="ARBA00023172"/>
    </source>
</evidence>
<dbReference type="InterPro" id="IPR011010">
    <property type="entry name" value="DNA_brk_join_enz"/>
</dbReference>
<dbReference type="GO" id="GO:0006310">
    <property type="term" value="P:DNA recombination"/>
    <property type="evidence" value="ECO:0007669"/>
    <property type="project" value="UniProtKB-KW"/>
</dbReference>
<evidence type="ECO:0000256" key="1">
    <source>
        <dbReference type="ARBA" id="ARBA00008857"/>
    </source>
</evidence>
<dbReference type="InterPro" id="IPR038488">
    <property type="entry name" value="Integrase_DNA-bd_sf"/>
</dbReference>
<dbReference type="PANTHER" id="PTHR30629">
    <property type="entry name" value="PROPHAGE INTEGRASE"/>
    <property type="match status" value="1"/>
</dbReference>
<evidence type="ECO:0000313" key="9">
    <source>
        <dbReference type="Proteomes" id="UP000550401"/>
    </source>
</evidence>
<dbReference type="GO" id="GO:0003677">
    <property type="term" value="F:DNA binding"/>
    <property type="evidence" value="ECO:0007669"/>
    <property type="project" value="UniProtKB-UniRule"/>
</dbReference>
<comment type="caution">
    <text evidence="8">The sequence shown here is derived from an EMBL/GenBank/DDBJ whole genome shotgun (WGS) entry which is preliminary data.</text>
</comment>
<dbReference type="SUPFAM" id="SSF56349">
    <property type="entry name" value="DNA breaking-rejoining enzymes"/>
    <property type="match status" value="1"/>
</dbReference>
<dbReference type="InterPro" id="IPR044068">
    <property type="entry name" value="CB"/>
</dbReference>
<keyword evidence="3 5" id="KW-0238">DNA-binding</keyword>
<dbReference type="Gene3D" id="1.10.443.10">
    <property type="entry name" value="Intergrase catalytic core"/>
    <property type="match status" value="1"/>
</dbReference>
<keyword evidence="2" id="KW-0229">DNA integration</keyword>